<evidence type="ECO:0000256" key="2">
    <source>
        <dbReference type="ARBA" id="ARBA00022771"/>
    </source>
</evidence>
<evidence type="ECO:0000313" key="9">
    <source>
        <dbReference type="Proteomes" id="UP000759131"/>
    </source>
</evidence>
<accession>A0A7R9LLF7</accession>
<keyword evidence="6" id="KW-0804">Transcription</keyword>
<evidence type="ECO:0000313" key="8">
    <source>
        <dbReference type="EMBL" id="CAD7643867.1"/>
    </source>
</evidence>
<dbReference type="GO" id="GO:0008270">
    <property type="term" value="F:zinc ion binding"/>
    <property type="evidence" value="ECO:0007669"/>
    <property type="project" value="UniProtKB-KW"/>
</dbReference>
<protein>
    <recommendedName>
        <fullName evidence="10">NR LBD domain-containing protein</fullName>
    </recommendedName>
</protein>
<dbReference type="Gene3D" id="1.10.565.10">
    <property type="entry name" value="Retinoid X Receptor"/>
    <property type="match status" value="2"/>
</dbReference>
<dbReference type="GO" id="GO:0004879">
    <property type="term" value="F:nuclear receptor activity"/>
    <property type="evidence" value="ECO:0007669"/>
    <property type="project" value="TreeGrafter"/>
</dbReference>
<sequence>MNDIDIDCETPADGQVTGLADQPYTDIDGDISDIMLFNDIKPDINLRTTLSPPVQVMPVYRPLTDYRNQLNELESSRLQELLWATSAVKLSPMNLHELRSGMMLFLKMDEHTRKMIKMCKRLAAFNTMCEHDKLCLIKHGCVALFYMTMVPNYNPVQDCWAFDTLTAIVLFNPDRPTLKERHLVKLQREIYLYRMEIVSSAKFTSLLQSVSDLEDLNYGKRRVSYASDPKVYPSELLKEIFELPNNGP</sequence>
<organism evidence="8">
    <name type="scientific">Medioppia subpectinata</name>
    <dbReference type="NCBI Taxonomy" id="1979941"/>
    <lineage>
        <taxon>Eukaryota</taxon>
        <taxon>Metazoa</taxon>
        <taxon>Ecdysozoa</taxon>
        <taxon>Arthropoda</taxon>
        <taxon>Chelicerata</taxon>
        <taxon>Arachnida</taxon>
        <taxon>Acari</taxon>
        <taxon>Acariformes</taxon>
        <taxon>Sarcoptiformes</taxon>
        <taxon>Oribatida</taxon>
        <taxon>Brachypylina</taxon>
        <taxon>Oppioidea</taxon>
        <taxon>Oppiidae</taxon>
        <taxon>Medioppia</taxon>
    </lineage>
</organism>
<dbReference type="GO" id="GO:0000978">
    <property type="term" value="F:RNA polymerase II cis-regulatory region sequence-specific DNA binding"/>
    <property type="evidence" value="ECO:0007669"/>
    <property type="project" value="TreeGrafter"/>
</dbReference>
<keyword evidence="3" id="KW-0862">Zinc</keyword>
<evidence type="ECO:0000256" key="6">
    <source>
        <dbReference type="ARBA" id="ARBA00023163"/>
    </source>
</evidence>
<dbReference type="InterPro" id="IPR035500">
    <property type="entry name" value="NHR-like_dom_sf"/>
</dbReference>
<dbReference type="GO" id="GO:0030154">
    <property type="term" value="P:cell differentiation"/>
    <property type="evidence" value="ECO:0007669"/>
    <property type="project" value="TreeGrafter"/>
</dbReference>
<dbReference type="SUPFAM" id="SSF48508">
    <property type="entry name" value="Nuclear receptor ligand-binding domain"/>
    <property type="match status" value="1"/>
</dbReference>
<evidence type="ECO:0000256" key="3">
    <source>
        <dbReference type="ARBA" id="ARBA00022833"/>
    </source>
</evidence>
<keyword evidence="2" id="KW-0863">Zinc-finger</keyword>
<dbReference type="GO" id="GO:0045944">
    <property type="term" value="P:positive regulation of transcription by RNA polymerase II"/>
    <property type="evidence" value="ECO:0007669"/>
    <property type="project" value="TreeGrafter"/>
</dbReference>
<dbReference type="OrthoDB" id="6529618at2759"/>
<evidence type="ECO:0000256" key="7">
    <source>
        <dbReference type="ARBA" id="ARBA00023170"/>
    </source>
</evidence>
<dbReference type="PANTHER" id="PTHR24082:SF283">
    <property type="entry name" value="NUCLEAR HORMONE RECEPTOR HR96"/>
    <property type="match status" value="1"/>
</dbReference>
<keyword evidence="4" id="KW-0805">Transcription regulation</keyword>
<dbReference type="GO" id="GO:0000122">
    <property type="term" value="P:negative regulation of transcription by RNA polymerase II"/>
    <property type="evidence" value="ECO:0007669"/>
    <property type="project" value="TreeGrafter"/>
</dbReference>
<keyword evidence="5" id="KW-0238">DNA-binding</keyword>
<dbReference type="AlphaFoldDB" id="A0A7R9LLF7"/>
<dbReference type="EMBL" id="CAJPIZ010030126">
    <property type="protein sequence ID" value="CAG2119841.1"/>
    <property type="molecule type" value="Genomic_DNA"/>
</dbReference>
<dbReference type="PANTHER" id="PTHR24082">
    <property type="entry name" value="NUCLEAR HORMONE RECEPTOR"/>
    <property type="match status" value="1"/>
</dbReference>
<evidence type="ECO:0000256" key="1">
    <source>
        <dbReference type="ARBA" id="ARBA00022723"/>
    </source>
</evidence>
<name>A0A7R9LLF7_9ACAR</name>
<dbReference type="EMBL" id="OC884701">
    <property type="protein sequence ID" value="CAD7643867.1"/>
    <property type="molecule type" value="Genomic_DNA"/>
</dbReference>
<proteinExistence type="predicted"/>
<reference evidence="8" key="1">
    <citation type="submission" date="2020-11" db="EMBL/GenBank/DDBJ databases">
        <authorList>
            <person name="Tran Van P."/>
        </authorList>
    </citation>
    <scope>NUCLEOTIDE SEQUENCE</scope>
</reference>
<evidence type="ECO:0000256" key="4">
    <source>
        <dbReference type="ARBA" id="ARBA00023015"/>
    </source>
</evidence>
<dbReference type="Proteomes" id="UP000759131">
    <property type="component" value="Unassembled WGS sequence"/>
</dbReference>
<keyword evidence="9" id="KW-1185">Reference proteome</keyword>
<gene>
    <name evidence="8" type="ORF">OSB1V03_LOCUS19788</name>
</gene>
<evidence type="ECO:0000256" key="5">
    <source>
        <dbReference type="ARBA" id="ARBA00023125"/>
    </source>
</evidence>
<evidence type="ECO:0008006" key="10">
    <source>
        <dbReference type="Google" id="ProtNLM"/>
    </source>
</evidence>
<dbReference type="InterPro" id="IPR050234">
    <property type="entry name" value="Nuclear_hormone_rcpt_NR1"/>
</dbReference>
<keyword evidence="7" id="KW-0675">Receptor</keyword>
<feature type="non-terminal residue" evidence="8">
    <location>
        <position position="248"/>
    </location>
</feature>
<keyword evidence="1" id="KW-0479">Metal-binding</keyword>